<sequence>MHIRKELSEYVSRRGTTGPYADNLNVDVLIVGAGFGGIYCLYEMRKLGLKTVIYEAGDDVGGTWRWNCYPGAAVDSEIPEYQYSIPETWKDWTWSTNYPNYEELRRYFDHVDEVLQVKKDCAFNSVVVEARFNTDEGRWHVKTADGRMASSKYLIIAAGFSAKRYIPEWPGMDEFKGIVHHSSFWPGEQTIEVRGKRCAVIGTGASGVQVTQAWGPKAGSLKVFQRTPNLAIPMRKRSLSAEAQKETKALYPELFTLREKSFAGFLYTFSEKSLWEDNEEEREAFLEKLWAVGGFHFWVANYRDYLFDAEANRIVYDFWCRKVRQRIGDPKARELLAPRELPHFFGVKRPCLEETYYEQFNRENVEVVDIKNNPIVGFTETGIKLEDGTVHEVDVVCVATGFDVTTGGMTNMGLTSIHGTTLKDEWKEGTHTYLGLTVSGYPNMFHLYGPHGPTLLSNGPTTVEVQGRWIADAIKQIERQGIKYVDPLPESARAWKKRINELSDITLFPTTKSTYMGGSVPGKVFEQGNYAGGIPQYLAEIRAALPKFDGFNTVKY</sequence>
<dbReference type="EMBL" id="NIDN02000152">
    <property type="protein sequence ID" value="RLL95438.1"/>
    <property type="molecule type" value="Genomic_DNA"/>
</dbReference>
<comment type="similarity">
    <text evidence="2">Belongs to the FAD-binding monooxygenase family.</text>
</comment>
<dbReference type="Proteomes" id="UP000215289">
    <property type="component" value="Unassembled WGS sequence"/>
</dbReference>
<dbReference type="InterPro" id="IPR050775">
    <property type="entry name" value="FAD-binding_Monooxygenases"/>
</dbReference>
<evidence type="ECO:0000313" key="9">
    <source>
        <dbReference type="EMBL" id="RLL95438.1"/>
    </source>
</evidence>
<dbReference type="GO" id="GO:0004497">
    <property type="term" value="F:monooxygenase activity"/>
    <property type="evidence" value="ECO:0007669"/>
    <property type="project" value="UniProtKB-KW"/>
</dbReference>
<keyword evidence="5" id="KW-0521">NADP</keyword>
<keyword evidence="4" id="KW-0274">FAD</keyword>
<dbReference type="AlphaFoldDB" id="A0A3R7IHC5"/>
<protein>
    <recommendedName>
        <fullName evidence="8">FAD/NAD(P)-binding domain-containing protein</fullName>
    </recommendedName>
</protein>
<keyword evidence="10" id="KW-1185">Reference proteome</keyword>
<comment type="cofactor">
    <cofactor evidence="1">
        <name>FAD</name>
        <dbReference type="ChEBI" id="CHEBI:57692"/>
    </cofactor>
</comment>
<organism evidence="9 10">
    <name type="scientific">Aspergillus turcosus</name>
    <dbReference type="NCBI Taxonomy" id="1245748"/>
    <lineage>
        <taxon>Eukaryota</taxon>
        <taxon>Fungi</taxon>
        <taxon>Dikarya</taxon>
        <taxon>Ascomycota</taxon>
        <taxon>Pezizomycotina</taxon>
        <taxon>Eurotiomycetes</taxon>
        <taxon>Eurotiomycetidae</taxon>
        <taxon>Eurotiales</taxon>
        <taxon>Aspergillaceae</taxon>
        <taxon>Aspergillus</taxon>
        <taxon>Aspergillus subgen. Fumigati</taxon>
    </lineage>
</organism>
<dbReference type="STRING" id="1245748.A0A3R7IHC5"/>
<evidence type="ECO:0000256" key="4">
    <source>
        <dbReference type="ARBA" id="ARBA00022827"/>
    </source>
</evidence>
<dbReference type="InterPro" id="IPR036188">
    <property type="entry name" value="FAD/NAD-bd_sf"/>
</dbReference>
<evidence type="ECO:0000256" key="6">
    <source>
        <dbReference type="ARBA" id="ARBA00023002"/>
    </source>
</evidence>
<evidence type="ECO:0000256" key="3">
    <source>
        <dbReference type="ARBA" id="ARBA00022630"/>
    </source>
</evidence>
<name>A0A3R7IHC5_9EURO</name>
<dbReference type="PANTHER" id="PTHR43098:SF3">
    <property type="entry name" value="L-ORNITHINE N(5)-MONOOXYGENASE-RELATED"/>
    <property type="match status" value="1"/>
</dbReference>
<keyword evidence="7" id="KW-0503">Monooxygenase</keyword>
<keyword evidence="3" id="KW-0285">Flavoprotein</keyword>
<gene>
    <name evidence="9" type="ORF">CFD26_101430</name>
</gene>
<evidence type="ECO:0000313" key="10">
    <source>
        <dbReference type="Proteomes" id="UP000215289"/>
    </source>
</evidence>
<keyword evidence="6" id="KW-0560">Oxidoreductase</keyword>
<accession>A0A3R7IHC5</accession>
<dbReference type="OrthoDB" id="66881at2759"/>
<comment type="caution">
    <text evidence="9">The sequence shown here is derived from an EMBL/GenBank/DDBJ whole genome shotgun (WGS) entry which is preliminary data.</text>
</comment>
<feature type="domain" description="FAD/NAD(P)-binding" evidence="8">
    <location>
        <begin position="27"/>
        <end position="248"/>
    </location>
</feature>
<evidence type="ECO:0000256" key="7">
    <source>
        <dbReference type="ARBA" id="ARBA00023033"/>
    </source>
</evidence>
<proteinExistence type="inferred from homology"/>
<dbReference type="PRINTS" id="PR00411">
    <property type="entry name" value="PNDRDTASEI"/>
</dbReference>
<dbReference type="Gene3D" id="3.50.50.60">
    <property type="entry name" value="FAD/NAD(P)-binding domain"/>
    <property type="match status" value="3"/>
</dbReference>
<dbReference type="SUPFAM" id="SSF51905">
    <property type="entry name" value="FAD/NAD(P)-binding domain"/>
    <property type="match status" value="1"/>
</dbReference>
<evidence type="ECO:0000256" key="5">
    <source>
        <dbReference type="ARBA" id="ARBA00022857"/>
    </source>
</evidence>
<evidence type="ECO:0000259" key="8">
    <source>
        <dbReference type="Pfam" id="PF07992"/>
    </source>
</evidence>
<reference evidence="9 10" key="1">
    <citation type="submission" date="2018-08" db="EMBL/GenBank/DDBJ databases">
        <title>Draft genome sequences of two Aspergillus turcosus clinical strains isolated from bronchoalveolar lavage fluid: one azole-susceptible and the other azole-resistant.</title>
        <authorList>
            <person name="Parent-Michaud M."/>
            <person name="Dufresne P.J."/>
            <person name="Fournier E."/>
            <person name="Martineau C."/>
            <person name="Moreira S."/>
            <person name="Perkins V."/>
            <person name="De Repentigny L."/>
            <person name="Dufresne S.F."/>
        </authorList>
    </citation>
    <scope>NUCLEOTIDE SEQUENCE [LARGE SCALE GENOMIC DNA]</scope>
    <source>
        <strain evidence="9">HMR AF 1038</strain>
    </source>
</reference>
<evidence type="ECO:0000256" key="1">
    <source>
        <dbReference type="ARBA" id="ARBA00001974"/>
    </source>
</evidence>
<dbReference type="Pfam" id="PF07992">
    <property type="entry name" value="Pyr_redox_2"/>
    <property type="match status" value="1"/>
</dbReference>
<dbReference type="InterPro" id="IPR023753">
    <property type="entry name" value="FAD/NAD-binding_dom"/>
</dbReference>
<evidence type="ECO:0000256" key="2">
    <source>
        <dbReference type="ARBA" id="ARBA00010139"/>
    </source>
</evidence>
<dbReference type="PANTHER" id="PTHR43098">
    <property type="entry name" value="L-ORNITHINE N(5)-MONOOXYGENASE-RELATED"/>
    <property type="match status" value="1"/>
</dbReference>